<sequence length="108" mass="12204">MQKQENMQHMTITINATDEMGNKSLKVQGAQIYTQCFSNKVDSIERSGCGDNTQVLFVLTLLACFYYLHQGVFAELSIIYVMQRKTHGCSGFESSRRWGVVSLLSANR</sequence>
<protein>
    <submittedName>
        <fullName evidence="1">Uncharacterized protein</fullName>
    </submittedName>
</protein>
<dbReference type="Proteomes" id="UP000479710">
    <property type="component" value="Unassembled WGS sequence"/>
</dbReference>
<evidence type="ECO:0000313" key="2">
    <source>
        <dbReference type="Proteomes" id="UP000479710"/>
    </source>
</evidence>
<organism evidence="1 2">
    <name type="scientific">Oryza meyeriana var. granulata</name>
    <dbReference type="NCBI Taxonomy" id="110450"/>
    <lineage>
        <taxon>Eukaryota</taxon>
        <taxon>Viridiplantae</taxon>
        <taxon>Streptophyta</taxon>
        <taxon>Embryophyta</taxon>
        <taxon>Tracheophyta</taxon>
        <taxon>Spermatophyta</taxon>
        <taxon>Magnoliopsida</taxon>
        <taxon>Liliopsida</taxon>
        <taxon>Poales</taxon>
        <taxon>Poaceae</taxon>
        <taxon>BOP clade</taxon>
        <taxon>Oryzoideae</taxon>
        <taxon>Oryzeae</taxon>
        <taxon>Oryzinae</taxon>
        <taxon>Oryza</taxon>
        <taxon>Oryza meyeriana</taxon>
    </lineage>
</organism>
<gene>
    <name evidence="1" type="ORF">E2562_035926</name>
</gene>
<comment type="caution">
    <text evidence="1">The sequence shown here is derived from an EMBL/GenBank/DDBJ whole genome shotgun (WGS) entry which is preliminary data.</text>
</comment>
<keyword evidence="2" id="KW-1185">Reference proteome</keyword>
<evidence type="ECO:0000313" key="1">
    <source>
        <dbReference type="EMBL" id="KAF0915362.1"/>
    </source>
</evidence>
<name>A0A6G1DT26_9ORYZ</name>
<proteinExistence type="predicted"/>
<dbReference type="AlphaFoldDB" id="A0A6G1DT26"/>
<accession>A0A6G1DT26</accession>
<reference evidence="1 2" key="1">
    <citation type="submission" date="2019-11" db="EMBL/GenBank/DDBJ databases">
        <title>Whole genome sequence of Oryza granulata.</title>
        <authorList>
            <person name="Li W."/>
        </authorList>
    </citation>
    <scope>NUCLEOTIDE SEQUENCE [LARGE SCALE GENOMIC DNA]</scope>
    <source>
        <strain evidence="2">cv. Menghai</strain>
        <tissue evidence="1">Leaf</tissue>
    </source>
</reference>
<dbReference type="EMBL" id="SPHZ02000006">
    <property type="protein sequence ID" value="KAF0915362.1"/>
    <property type="molecule type" value="Genomic_DNA"/>
</dbReference>